<dbReference type="OrthoDB" id="9764259at2"/>
<feature type="domain" description="Major facilitator superfamily (MFS) profile" evidence="8">
    <location>
        <begin position="1"/>
        <end position="383"/>
    </location>
</feature>
<dbReference type="PROSITE" id="PS50850">
    <property type="entry name" value="MFS"/>
    <property type="match status" value="1"/>
</dbReference>
<feature type="transmembrane region" description="Helical" evidence="7">
    <location>
        <begin position="297"/>
        <end position="316"/>
    </location>
</feature>
<dbReference type="EMBL" id="REFJ01000006">
    <property type="protein sequence ID" value="RMA78421.1"/>
    <property type="molecule type" value="Genomic_DNA"/>
</dbReference>
<organism evidence="9 10">
    <name type="scientific">Umboniibacter marinipuniceus</name>
    <dbReference type="NCBI Taxonomy" id="569599"/>
    <lineage>
        <taxon>Bacteria</taxon>
        <taxon>Pseudomonadati</taxon>
        <taxon>Pseudomonadota</taxon>
        <taxon>Gammaproteobacteria</taxon>
        <taxon>Cellvibrionales</taxon>
        <taxon>Cellvibrionaceae</taxon>
        <taxon>Umboniibacter</taxon>
    </lineage>
</organism>
<dbReference type="InterPro" id="IPR020846">
    <property type="entry name" value="MFS_dom"/>
</dbReference>
<keyword evidence="2" id="KW-0813">Transport</keyword>
<feature type="transmembrane region" description="Helical" evidence="7">
    <location>
        <begin position="156"/>
        <end position="177"/>
    </location>
</feature>
<gene>
    <name evidence="9" type="ORF">DFR27_2352</name>
</gene>
<feature type="transmembrane region" description="Helical" evidence="7">
    <location>
        <begin position="240"/>
        <end position="261"/>
    </location>
</feature>
<dbReference type="RefSeq" id="WP_121877659.1">
    <property type="nucleotide sequence ID" value="NZ_REFJ01000006.1"/>
</dbReference>
<dbReference type="CDD" id="cd17472">
    <property type="entry name" value="MFS_YajR_like"/>
    <property type="match status" value="1"/>
</dbReference>
<dbReference type="InterPro" id="IPR050171">
    <property type="entry name" value="MFS_Transporters"/>
</dbReference>
<feature type="transmembrane region" description="Helical" evidence="7">
    <location>
        <begin position="95"/>
        <end position="115"/>
    </location>
</feature>
<dbReference type="GO" id="GO:0022857">
    <property type="term" value="F:transmembrane transporter activity"/>
    <property type="evidence" value="ECO:0007669"/>
    <property type="project" value="InterPro"/>
</dbReference>
<evidence type="ECO:0000256" key="4">
    <source>
        <dbReference type="ARBA" id="ARBA00022692"/>
    </source>
</evidence>
<dbReference type="SUPFAM" id="SSF103473">
    <property type="entry name" value="MFS general substrate transporter"/>
    <property type="match status" value="1"/>
</dbReference>
<name>A0A3L9ZZX4_9GAMM</name>
<evidence type="ECO:0000313" key="9">
    <source>
        <dbReference type="EMBL" id="RMA78421.1"/>
    </source>
</evidence>
<sequence>MSQALIGLSAVYMVRMLGLFMVLPVLSLALDAYPDADAETIGWALGIYGASQGVLQLPLAAWSDRVGRKPIIIGGLLMFIVGSVIAGVSDSVWGIIIGRALQGAGAIAATVMALLADLTPEDKRARAMASIGASIGVAFALAMVLGPWIYHLVGLSGLFFAGGLLAVVAILLVLVVVPTPPERLLHNDVKAVGIREVLTGAELLRAALGVFVLHGALMAIFLVVPTVLADYQLVTQVQLSWFYLLIIGTSFVAMLPLIILAEVKRRMRAALRVAVLVLLAATAVLFTSATIEWLVLGLWLFFVGFNLSEALLPSLVSKIAPAGRRGAAMGVFSTAQFTGAFFGAVIAGSAVANFGPQAAYAVAFGGMAIWGLCISFMAPVRYLTNVSWPVTAKTSAEELAALVEISGVESVRFDVASQRVYLKVDKPRFDSKQVDLRLQP</sequence>
<evidence type="ECO:0000259" key="8">
    <source>
        <dbReference type="PROSITE" id="PS50850"/>
    </source>
</evidence>
<comment type="caution">
    <text evidence="9">The sequence shown here is derived from an EMBL/GenBank/DDBJ whole genome shotgun (WGS) entry which is preliminary data.</text>
</comment>
<evidence type="ECO:0000256" key="7">
    <source>
        <dbReference type="SAM" id="Phobius"/>
    </source>
</evidence>
<evidence type="ECO:0000256" key="5">
    <source>
        <dbReference type="ARBA" id="ARBA00022989"/>
    </source>
</evidence>
<reference evidence="9 10" key="1">
    <citation type="submission" date="2018-10" db="EMBL/GenBank/DDBJ databases">
        <title>Genomic Encyclopedia of Type Strains, Phase IV (KMG-IV): sequencing the most valuable type-strain genomes for metagenomic binning, comparative biology and taxonomic classification.</title>
        <authorList>
            <person name="Goeker M."/>
        </authorList>
    </citation>
    <scope>NUCLEOTIDE SEQUENCE [LARGE SCALE GENOMIC DNA]</scope>
    <source>
        <strain evidence="9 10">DSM 25080</strain>
    </source>
</reference>
<protein>
    <submittedName>
        <fullName evidence="9">Putative MFS family arabinose efflux permease</fullName>
    </submittedName>
</protein>
<evidence type="ECO:0000256" key="1">
    <source>
        <dbReference type="ARBA" id="ARBA00004651"/>
    </source>
</evidence>
<dbReference type="PANTHER" id="PTHR23517:SF2">
    <property type="entry name" value="MULTIDRUG RESISTANCE PROTEIN MDTH"/>
    <property type="match status" value="1"/>
</dbReference>
<keyword evidence="4 7" id="KW-0812">Transmembrane</keyword>
<dbReference type="Proteomes" id="UP000267187">
    <property type="component" value="Unassembled WGS sequence"/>
</dbReference>
<keyword evidence="3" id="KW-1003">Cell membrane</keyword>
<dbReference type="InterPro" id="IPR011701">
    <property type="entry name" value="MFS"/>
</dbReference>
<evidence type="ECO:0000256" key="3">
    <source>
        <dbReference type="ARBA" id="ARBA00022475"/>
    </source>
</evidence>
<evidence type="ECO:0000256" key="6">
    <source>
        <dbReference type="ARBA" id="ARBA00023136"/>
    </source>
</evidence>
<feature type="transmembrane region" description="Helical" evidence="7">
    <location>
        <begin position="273"/>
        <end position="291"/>
    </location>
</feature>
<evidence type="ECO:0000313" key="10">
    <source>
        <dbReference type="Proteomes" id="UP000267187"/>
    </source>
</evidence>
<feature type="transmembrane region" description="Helical" evidence="7">
    <location>
        <begin position="328"/>
        <end position="352"/>
    </location>
</feature>
<keyword evidence="10" id="KW-1185">Reference proteome</keyword>
<feature type="transmembrane region" description="Helical" evidence="7">
    <location>
        <begin position="127"/>
        <end position="150"/>
    </location>
</feature>
<keyword evidence="5 7" id="KW-1133">Transmembrane helix</keyword>
<keyword evidence="6 7" id="KW-0472">Membrane</keyword>
<dbReference type="PANTHER" id="PTHR23517">
    <property type="entry name" value="RESISTANCE PROTEIN MDTM, PUTATIVE-RELATED-RELATED"/>
    <property type="match status" value="1"/>
</dbReference>
<evidence type="ECO:0000256" key="2">
    <source>
        <dbReference type="ARBA" id="ARBA00022448"/>
    </source>
</evidence>
<dbReference type="InterPro" id="IPR036259">
    <property type="entry name" value="MFS_trans_sf"/>
</dbReference>
<proteinExistence type="predicted"/>
<dbReference type="Pfam" id="PF07690">
    <property type="entry name" value="MFS_1"/>
    <property type="match status" value="1"/>
</dbReference>
<dbReference type="Gene3D" id="1.20.1250.20">
    <property type="entry name" value="MFS general substrate transporter like domains"/>
    <property type="match status" value="1"/>
</dbReference>
<dbReference type="GO" id="GO:0005886">
    <property type="term" value="C:plasma membrane"/>
    <property type="evidence" value="ECO:0007669"/>
    <property type="project" value="UniProtKB-SubCell"/>
</dbReference>
<feature type="transmembrane region" description="Helical" evidence="7">
    <location>
        <begin position="71"/>
        <end position="89"/>
    </location>
</feature>
<accession>A0A3L9ZZX4</accession>
<comment type="subcellular location">
    <subcellularLocation>
        <location evidence="1">Cell membrane</location>
        <topology evidence="1">Multi-pass membrane protein</topology>
    </subcellularLocation>
</comment>
<feature type="transmembrane region" description="Helical" evidence="7">
    <location>
        <begin position="41"/>
        <end position="59"/>
    </location>
</feature>
<feature type="transmembrane region" description="Helical" evidence="7">
    <location>
        <begin position="12"/>
        <end position="29"/>
    </location>
</feature>
<dbReference type="PROSITE" id="PS00216">
    <property type="entry name" value="SUGAR_TRANSPORT_1"/>
    <property type="match status" value="1"/>
</dbReference>
<feature type="transmembrane region" description="Helical" evidence="7">
    <location>
        <begin position="358"/>
        <end position="378"/>
    </location>
</feature>
<dbReference type="AlphaFoldDB" id="A0A3L9ZZX4"/>
<dbReference type="InterPro" id="IPR005829">
    <property type="entry name" value="Sugar_transporter_CS"/>
</dbReference>
<feature type="transmembrane region" description="Helical" evidence="7">
    <location>
        <begin position="203"/>
        <end position="228"/>
    </location>
</feature>